<proteinExistence type="predicted"/>
<evidence type="ECO:0000256" key="2">
    <source>
        <dbReference type="PROSITE-ProRule" id="PRU00059"/>
    </source>
</evidence>
<dbReference type="SMART" id="SM00192">
    <property type="entry name" value="LDLa"/>
    <property type="match status" value="1"/>
</dbReference>
<dbReference type="GeneID" id="106673247"/>
<feature type="domain" description="CUB" evidence="5">
    <location>
        <begin position="63"/>
        <end position="189"/>
    </location>
</feature>
<feature type="transmembrane region" description="Helical" evidence="3">
    <location>
        <begin position="797"/>
        <end position="819"/>
    </location>
</feature>
<dbReference type="FunFam" id="2.60.120.290:FF:000005">
    <property type="entry name" value="Procollagen C-endopeptidase enhancer 1"/>
    <property type="match status" value="1"/>
</dbReference>
<dbReference type="Proteomes" id="UP000494040">
    <property type="component" value="Unassembled WGS sequence"/>
</dbReference>
<reference evidence="6" key="1">
    <citation type="submission" date="2022-01" db="UniProtKB">
        <authorList>
            <consortium name="EnsemblMetazoa"/>
        </authorList>
    </citation>
    <scope>IDENTIFICATION</scope>
</reference>
<protein>
    <recommendedName>
        <fullName evidence="5">CUB domain-containing protein</fullName>
    </recommendedName>
</protein>
<keyword evidence="3" id="KW-0472">Membrane</keyword>
<evidence type="ECO:0000256" key="3">
    <source>
        <dbReference type="SAM" id="Phobius"/>
    </source>
</evidence>
<dbReference type="PANTHER" id="PTHR47537">
    <property type="entry name" value="CUBILIN"/>
    <property type="match status" value="1"/>
</dbReference>
<evidence type="ECO:0000256" key="1">
    <source>
        <dbReference type="ARBA" id="ARBA00023157"/>
    </source>
</evidence>
<evidence type="ECO:0000313" key="6">
    <source>
        <dbReference type="EnsemblMetazoa" id="XP_024085152.1"/>
    </source>
</evidence>
<organism evidence="6 7">
    <name type="scientific">Cimex lectularius</name>
    <name type="common">Bed bug</name>
    <name type="synonym">Acanthia lectularia</name>
    <dbReference type="NCBI Taxonomy" id="79782"/>
    <lineage>
        <taxon>Eukaryota</taxon>
        <taxon>Metazoa</taxon>
        <taxon>Ecdysozoa</taxon>
        <taxon>Arthropoda</taxon>
        <taxon>Hexapoda</taxon>
        <taxon>Insecta</taxon>
        <taxon>Pterygota</taxon>
        <taxon>Neoptera</taxon>
        <taxon>Paraneoptera</taxon>
        <taxon>Hemiptera</taxon>
        <taxon>Heteroptera</taxon>
        <taxon>Panheteroptera</taxon>
        <taxon>Cimicomorpha</taxon>
        <taxon>Cimicidae</taxon>
        <taxon>Cimex</taxon>
    </lineage>
</organism>
<evidence type="ECO:0000313" key="7">
    <source>
        <dbReference type="Proteomes" id="UP000494040"/>
    </source>
</evidence>
<keyword evidence="3" id="KW-0812">Transmembrane</keyword>
<name>A0A8I6SMS5_CIMLE</name>
<evidence type="ECO:0000259" key="5">
    <source>
        <dbReference type="PROSITE" id="PS01180"/>
    </source>
</evidence>
<feature type="signal peptide" evidence="4">
    <location>
        <begin position="1"/>
        <end position="29"/>
    </location>
</feature>
<accession>A0A8I6SMS5</accession>
<dbReference type="InterPro" id="IPR036055">
    <property type="entry name" value="LDL_receptor-like_sf"/>
</dbReference>
<evidence type="ECO:0000256" key="4">
    <source>
        <dbReference type="SAM" id="SignalP"/>
    </source>
</evidence>
<dbReference type="Gene3D" id="4.10.400.10">
    <property type="entry name" value="Low-density Lipoprotein Receptor"/>
    <property type="match status" value="1"/>
</dbReference>
<dbReference type="InterPro" id="IPR035914">
    <property type="entry name" value="Sperma_CUB_dom_sf"/>
</dbReference>
<dbReference type="InterPro" id="IPR002172">
    <property type="entry name" value="LDrepeatLR_classA_rpt"/>
</dbReference>
<keyword evidence="1" id="KW-1015">Disulfide bond</keyword>
<dbReference type="AlphaFoldDB" id="A0A8I6SMS5"/>
<keyword evidence="3" id="KW-1133">Transmembrane helix</keyword>
<dbReference type="Gene3D" id="2.60.120.290">
    <property type="entry name" value="Spermadhesin, CUB domain"/>
    <property type="match status" value="5"/>
</dbReference>
<dbReference type="SMART" id="SM00042">
    <property type="entry name" value="CUB"/>
    <property type="match status" value="5"/>
</dbReference>
<dbReference type="InterPro" id="IPR000859">
    <property type="entry name" value="CUB_dom"/>
</dbReference>
<dbReference type="OMA" id="PDCSREY"/>
<keyword evidence="4" id="KW-0732">Signal</keyword>
<dbReference type="PANTHER" id="PTHR47537:SF6">
    <property type="entry name" value="CUB DOMAIN-CONTAINING PROTEIN"/>
    <property type="match status" value="1"/>
</dbReference>
<feature type="domain" description="CUB" evidence="5">
    <location>
        <begin position="346"/>
        <end position="471"/>
    </location>
</feature>
<dbReference type="Pfam" id="PF00431">
    <property type="entry name" value="CUB"/>
    <property type="match status" value="5"/>
</dbReference>
<comment type="caution">
    <text evidence="2">Lacks conserved residue(s) required for the propagation of feature annotation.</text>
</comment>
<dbReference type="PROSITE" id="PS01180">
    <property type="entry name" value="CUB"/>
    <property type="match status" value="5"/>
</dbReference>
<dbReference type="CDD" id="cd00041">
    <property type="entry name" value="CUB"/>
    <property type="match status" value="5"/>
</dbReference>
<sequence length="860" mass="96414">MARGTRHAPTLALSLIFCLLSICLRASSGESSEINSADRLKLPYLNGTCSAHERKHRIGKSECDRTFVSRAGGPQNGTFTAPILVNSAGHSRQCVYTFLAAPNQRAQITFTGFDLRGTPPECAHEYLDVYSEVQQPETSELINSPFGGRFCGPIPPRRRISLYRAIAISFYTDKNITTPELFAGRYSFINDSEYQIGTPAPTSLCSYTIHAEQKRQGNIVSPTYPGSYPKDLTCTYLLLGKPGQRVRLEFRDFDLFYGGPHCPFDVLKIYDGITNDSAVIGTYCGQQRNLVLYSSESTMFIVFETLQRTANTQNRGFKGIFEFSESFVKLDFIGKNDGEHIRGSECDQKILSKKESSGYVFSPNYPFPYMPKIVCRYFIYGMQDSQHLERVRLEFLKFDIPKGEKGDCSDGYLKLYLKGQEATDSYEKFDHELCGKEIKPNIVVSDGPRLVMVFSSGELQGQGFKAKYTFETEYRIPGTAAPDGSCTFTYRSSSRKKGEFNSPRYPSNYPSQTNCTYVFNATPNEQVSLIFDHFRVRADAINGTFGFYGSSICFEDWLEMYNLYRDGTEKLIGRYCGMTAPGPLDSNRGAIGLKVILHTDKEGVYSGFKARYSFDVAKSIFGDCGSNVSSSHYGVIVSPNFPLKYGGPIKGVASKTCNWYINVRPNHKVLLNFEQFAIEGEPNTRGCPAAVVRLWYTLDGPPLELCGEKKDTEKWQYMSESNYIRISFISADKSVGAKGFKAVWTEVADSGENCDEFRCQQSSFCIADKLRCNRVANCGVNDTSDEINCITEVAMEIFWPSVIGVGCSLLLIGLGCLLCRRLRSRRRRPHHLHLPRPPPPTSRQRVCDELGQRFASVDSV</sequence>
<dbReference type="GO" id="GO:0005886">
    <property type="term" value="C:plasma membrane"/>
    <property type="evidence" value="ECO:0007669"/>
    <property type="project" value="TreeGrafter"/>
</dbReference>
<feature type="chain" id="PRO_5035160594" description="CUB domain-containing protein" evidence="4">
    <location>
        <begin position="30"/>
        <end position="860"/>
    </location>
</feature>
<feature type="domain" description="CUB" evidence="5">
    <location>
        <begin position="624"/>
        <end position="747"/>
    </location>
</feature>
<dbReference type="InterPro" id="IPR053207">
    <property type="entry name" value="Non-NMDA_GluR_Accessory"/>
</dbReference>
<feature type="domain" description="CUB" evidence="5">
    <location>
        <begin position="205"/>
        <end position="324"/>
    </location>
</feature>
<dbReference type="EnsemblMetazoa" id="XM_024229384.1">
    <property type="protein sequence ID" value="XP_024085152.1"/>
    <property type="gene ID" value="LOC106673247"/>
</dbReference>
<feature type="domain" description="CUB" evidence="5">
    <location>
        <begin position="486"/>
        <end position="615"/>
    </location>
</feature>
<keyword evidence="7" id="KW-1185">Reference proteome</keyword>
<dbReference type="SUPFAM" id="SSF49854">
    <property type="entry name" value="Spermadhesin, CUB domain"/>
    <property type="match status" value="5"/>
</dbReference>
<dbReference type="RefSeq" id="XP_024085152.1">
    <property type="nucleotide sequence ID" value="XM_024229384.1"/>
</dbReference>
<dbReference type="OrthoDB" id="6022136at2759"/>